<accession>L1IHZ0</accession>
<gene>
    <name evidence="3" type="ORF">GUITHDRAFT_117979</name>
</gene>
<feature type="region of interest" description="Disordered" evidence="1">
    <location>
        <begin position="260"/>
        <end position="280"/>
    </location>
</feature>
<reference evidence="3 5" key="1">
    <citation type="journal article" date="2012" name="Nature">
        <title>Algal genomes reveal evolutionary mosaicism and the fate of nucleomorphs.</title>
        <authorList>
            <consortium name="DOE Joint Genome Institute"/>
            <person name="Curtis B.A."/>
            <person name="Tanifuji G."/>
            <person name="Burki F."/>
            <person name="Gruber A."/>
            <person name="Irimia M."/>
            <person name="Maruyama S."/>
            <person name="Arias M.C."/>
            <person name="Ball S.G."/>
            <person name="Gile G.H."/>
            <person name="Hirakawa Y."/>
            <person name="Hopkins J.F."/>
            <person name="Kuo A."/>
            <person name="Rensing S.A."/>
            <person name="Schmutz J."/>
            <person name="Symeonidi A."/>
            <person name="Elias M."/>
            <person name="Eveleigh R.J."/>
            <person name="Herman E.K."/>
            <person name="Klute M.J."/>
            <person name="Nakayama T."/>
            <person name="Obornik M."/>
            <person name="Reyes-Prieto A."/>
            <person name="Armbrust E.V."/>
            <person name="Aves S.J."/>
            <person name="Beiko R.G."/>
            <person name="Coutinho P."/>
            <person name="Dacks J.B."/>
            <person name="Durnford D.G."/>
            <person name="Fast N.M."/>
            <person name="Green B.R."/>
            <person name="Grisdale C.J."/>
            <person name="Hempel F."/>
            <person name="Henrissat B."/>
            <person name="Hoppner M.P."/>
            <person name="Ishida K."/>
            <person name="Kim E."/>
            <person name="Koreny L."/>
            <person name="Kroth P.G."/>
            <person name="Liu Y."/>
            <person name="Malik S.B."/>
            <person name="Maier U.G."/>
            <person name="McRose D."/>
            <person name="Mock T."/>
            <person name="Neilson J.A."/>
            <person name="Onodera N.T."/>
            <person name="Poole A.M."/>
            <person name="Pritham E.J."/>
            <person name="Richards T.A."/>
            <person name="Rocap G."/>
            <person name="Roy S.W."/>
            <person name="Sarai C."/>
            <person name="Schaack S."/>
            <person name="Shirato S."/>
            <person name="Slamovits C.H."/>
            <person name="Spencer D.F."/>
            <person name="Suzuki S."/>
            <person name="Worden A.Z."/>
            <person name="Zauner S."/>
            <person name="Barry K."/>
            <person name="Bell C."/>
            <person name="Bharti A.K."/>
            <person name="Crow J.A."/>
            <person name="Grimwood J."/>
            <person name="Kramer R."/>
            <person name="Lindquist E."/>
            <person name="Lucas S."/>
            <person name="Salamov A."/>
            <person name="McFadden G.I."/>
            <person name="Lane C.E."/>
            <person name="Keeling P.J."/>
            <person name="Gray M.W."/>
            <person name="Grigoriev I.V."/>
            <person name="Archibald J.M."/>
        </authorList>
    </citation>
    <scope>NUCLEOTIDE SEQUENCE</scope>
    <source>
        <strain evidence="3 5">CCMP2712</strain>
    </source>
</reference>
<evidence type="ECO:0000256" key="1">
    <source>
        <dbReference type="SAM" id="MobiDB-lite"/>
    </source>
</evidence>
<keyword evidence="5" id="KW-1185">Reference proteome</keyword>
<feature type="domain" description="PH" evidence="2">
    <location>
        <begin position="1"/>
        <end position="87"/>
    </location>
</feature>
<dbReference type="InterPro" id="IPR011993">
    <property type="entry name" value="PH-like_dom_sf"/>
</dbReference>
<dbReference type="HOGENOM" id="CLU_932048_0_0_1"/>
<dbReference type="PaxDb" id="55529-EKX35831"/>
<evidence type="ECO:0000259" key="2">
    <source>
        <dbReference type="PROSITE" id="PS50003"/>
    </source>
</evidence>
<dbReference type="AlphaFoldDB" id="L1IHZ0"/>
<dbReference type="CDD" id="cd00821">
    <property type="entry name" value="PH"/>
    <property type="match status" value="1"/>
</dbReference>
<dbReference type="GeneID" id="17292587"/>
<dbReference type="KEGG" id="gtt:GUITHDRAFT_117979"/>
<dbReference type="Gene3D" id="2.30.29.30">
    <property type="entry name" value="Pleckstrin-homology domain (PH domain)/Phosphotyrosine-binding domain (PTB)"/>
    <property type="match status" value="1"/>
</dbReference>
<evidence type="ECO:0000313" key="3">
    <source>
        <dbReference type="EMBL" id="EKX35831.1"/>
    </source>
</evidence>
<feature type="compositionally biased region" description="Basic and acidic residues" evidence="1">
    <location>
        <begin position="182"/>
        <end position="194"/>
    </location>
</feature>
<dbReference type="PROSITE" id="PS50003">
    <property type="entry name" value="PH_DOMAIN"/>
    <property type="match status" value="1"/>
</dbReference>
<dbReference type="EnsemblProtists" id="EKX35831">
    <property type="protein sequence ID" value="EKX35831"/>
    <property type="gene ID" value="GUITHDRAFT_117979"/>
</dbReference>
<dbReference type="SUPFAM" id="SSF50729">
    <property type="entry name" value="PH domain-like"/>
    <property type="match status" value="1"/>
</dbReference>
<dbReference type="InterPro" id="IPR001849">
    <property type="entry name" value="PH_domain"/>
</dbReference>
<sequence length="299" mass="34080">MTWPRNWGQRHLVLHPHCLICYEDFTARVLRKEKAKMYLSHVCKAFTHDELRFTVCEGSGRQRVWTFQADSEQKKMEWIAAIKTQIEKSNTNNDKSESCQSTQGFGGMEEETYQEISQVSEVLTDISSINVNESLKEHCGDSVTTCSVDVSQTETREKEDIGREGKERGNEQLSSSAGSVGDLRKEAQQEEGERVMSSQPRRRLVRGEINGLIGKRLFEEGLRYWNLYSTRTARSMRAEPESSFSSRPMRLEPPLESKVIVTGEEEEEEEGGGSGSKCGLYMKRSRVYPMDGTRIAKKV</sequence>
<name>L1IHZ0_GUITC</name>
<proteinExistence type="predicted"/>
<dbReference type="Proteomes" id="UP000011087">
    <property type="component" value="Unassembled WGS sequence"/>
</dbReference>
<feature type="compositionally biased region" description="Basic and acidic residues" evidence="1">
    <location>
        <begin position="154"/>
        <end position="170"/>
    </location>
</feature>
<dbReference type="Pfam" id="PF00169">
    <property type="entry name" value="PH"/>
    <property type="match status" value="1"/>
</dbReference>
<reference evidence="4" key="3">
    <citation type="submission" date="2015-06" db="UniProtKB">
        <authorList>
            <consortium name="EnsemblProtists"/>
        </authorList>
    </citation>
    <scope>IDENTIFICATION</scope>
</reference>
<dbReference type="EMBL" id="JH993083">
    <property type="protein sequence ID" value="EKX35831.1"/>
    <property type="molecule type" value="Genomic_DNA"/>
</dbReference>
<protein>
    <recommendedName>
        <fullName evidence="2">PH domain-containing protein</fullName>
    </recommendedName>
</protein>
<reference evidence="5" key="2">
    <citation type="submission" date="2012-11" db="EMBL/GenBank/DDBJ databases">
        <authorList>
            <person name="Kuo A."/>
            <person name="Curtis B.A."/>
            <person name="Tanifuji G."/>
            <person name="Burki F."/>
            <person name="Gruber A."/>
            <person name="Irimia M."/>
            <person name="Maruyama S."/>
            <person name="Arias M.C."/>
            <person name="Ball S.G."/>
            <person name="Gile G.H."/>
            <person name="Hirakawa Y."/>
            <person name="Hopkins J.F."/>
            <person name="Rensing S.A."/>
            <person name="Schmutz J."/>
            <person name="Symeonidi A."/>
            <person name="Elias M."/>
            <person name="Eveleigh R.J."/>
            <person name="Herman E.K."/>
            <person name="Klute M.J."/>
            <person name="Nakayama T."/>
            <person name="Obornik M."/>
            <person name="Reyes-Prieto A."/>
            <person name="Armbrust E.V."/>
            <person name="Aves S.J."/>
            <person name="Beiko R.G."/>
            <person name="Coutinho P."/>
            <person name="Dacks J.B."/>
            <person name="Durnford D.G."/>
            <person name="Fast N.M."/>
            <person name="Green B.R."/>
            <person name="Grisdale C."/>
            <person name="Hempe F."/>
            <person name="Henrissat B."/>
            <person name="Hoppner M.P."/>
            <person name="Ishida K.-I."/>
            <person name="Kim E."/>
            <person name="Koreny L."/>
            <person name="Kroth P.G."/>
            <person name="Liu Y."/>
            <person name="Malik S.-B."/>
            <person name="Maier U.G."/>
            <person name="McRose D."/>
            <person name="Mock T."/>
            <person name="Neilson J.A."/>
            <person name="Onodera N.T."/>
            <person name="Poole A.M."/>
            <person name="Pritham E.J."/>
            <person name="Richards T.A."/>
            <person name="Rocap G."/>
            <person name="Roy S.W."/>
            <person name="Sarai C."/>
            <person name="Schaack S."/>
            <person name="Shirato S."/>
            <person name="Slamovits C.H."/>
            <person name="Spencer D.F."/>
            <person name="Suzuki S."/>
            <person name="Worden A.Z."/>
            <person name="Zauner S."/>
            <person name="Barry K."/>
            <person name="Bell C."/>
            <person name="Bharti A.K."/>
            <person name="Crow J.A."/>
            <person name="Grimwood J."/>
            <person name="Kramer R."/>
            <person name="Lindquist E."/>
            <person name="Lucas S."/>
            <person name="Salamov A."/>
            <person name="McFadden G.I."/>
            <person name="Lane C.E."/>
            <person name="Keeling P.J."/>
            <person name="Gray M.W."/>
            <person name="Grigoriev I.V."/>
            <person name="Archibald J.M."/>
        </authorList>
    </citation>
    <scope>NUCLEOTIDE SEQUENCE</scope>
    <source>
        <strain evidence="5">CCMP2712</strain>
    </source>
</reference>
<organism evidence="3">
    <name type="scientific">Guillardia theta (strain CCMP2712)</name>
    <name type="common">Cryptophyte</name>
    <dbReference type="NCBI Taxonomy" id="905079"/>
    <lineage>
        <taxon>Eukaryota</taxon>
        <taxon>Cryptophyceae</taxon>
        <taxon>Pyrenomonadales</taxon>
        <taxon>Geminigeraceae</taxon>
        <taxon>Guillardia</taxon>
    </lineage>
</organism>
<dbReference type="RefSeq" id="XP_005822811.1">
    <property type="nucleotide sequence ID" value="XM_005822754.1"/>
</dbReference>
<evidence type="ECO:0000313" key="4">
    <source>
        <dbReference type="EnsemblProtists" id="EKX35831"/>
    </source>
</evidence>
<evidence type="ECO:0000313" key="5">
    <source>
        <dbReference type="Proteomes" id="UP000011087"/>
    </source>
</evidence>
<feature type="region of interest" description="Disordered" evidence="1">
    <location>
        <begin position="147"/>
        <end position="200"/>
    </location>
</feature>